<proteinExistence type="predicted"/>
<dbReference type="AlphaFoldDB" id="A0A9D4RN41"/>
<reference evidence="2" key="1">
    <citation type="journal article" date="2019" name="bioRxiv">
        <title>The Genome of the Zebra Mussel, Dreissena polymorpha: A Resource for Invasive Species Research.</title>
        <authorList>
            <person name="McCartney M.A."/>
            <person name="Auch B."/>
            <person name="Kono T."/>
            <person name="Mallez S."/>
            <person name="Zhang Y."/>
            <person name="Obille A."/>
            <person name="Becker A."/>
            <person name="Abrahante J.E."/>
            <person name="Garbe J."/>
            <person name="Badalamenti J.P."/>
            <person name="Herman A."/>
            <person name="Mangelson H."/>
            <person name="Liachko I."/>
            <person name="Sullivan S."/>
            <person name="Sone E.D."/>
            <person name="Koren S."/>
            <person name="Silverstein K.A.T."/>
            <person name="Beckman K.B."/>
            <person name="Gohl D.M."/>
        </authorList>
    </citation>
    <scope>NUCLEOTIDE SEQUENCE</scope>
    <source>
        <strain evidence="2">Duluth1</strain>
        <tissue evidence="2">Whole animal</tissue>
    </source>
</reference>
<comment type="caution">
    <text evidence="2">The sequence shown here is derived from an EMBL/GenBank/DDBJ whole genome shotgun (WGS) entry which is preliminary data.</text>
</comment>
<keyword evidence="3" id="KW-1185">Reference proteome</keyword>
<protein>
    <recommendedName>
        <fullName evidence="1">GH18 domain-containing protein</fullName>
    </recommendedName>
</protein>
<organism evidence="2 3">
    <name type="scientific">Dreissena polymorpha</name>
    <name type="common">Zebra mussel</name>
    <name type="synonym">Mytilus polymorpha</name>
    <dbReference type="NCBI Taxonomy" id="45954"/>
    <lineage>
        <taxon>Eukaryota</taxon>
        <taxon>Metazoa</taxon>
        <taxon>Spiralia</taxon>
        <taxon>Lophotrochozoa</taxon>
        <taxon>Mollusca</taxon>
        <taxon>Bivalvia</taxon>
        <taxon>Autobranchia</taxon>
        <taxon>Heteroconchia</taxon>
        <taxon>Euheterodonta</taxon>
        <taxon>Imparidentia</taxon>
        <taxon>Neoheterodontei</taxon>
        <taxon>Myida</taxon>
        <taxon>Dreissenoidea</taxon>
        <taxon>Dreissenidae</taxon>
        <taxon>Dreissena</taxon>
    </lineage>
</organism>
<reference evidence="2" key="2">
    <citation type="submission" date="2020-11" db="EMBL/GenBank/DDBJ databases">
        <authorList>
            <person name="McCartney M.A."/>
            <person name="Auch B."/>
            <person name="Kono T."/>
            <person name="Mallez S."/>
            <person name="Becker A."/>
            <person name="Gohl D.M."/>
            <person name="Silverstein K.A.T."/>
            <person name="Koren S."/>
            <person name="Bechman K.B."/>
            <person name="Herman A."/>
            <person name="Abrahante J.E."/>
            <person name="Garbe J."/>
        </authorList>
    </citation>
    <scope>NUCLEOTIDE SEQUENCE</scope>
    <source>
        <strain evidence="2">Duluth1</strain>
        <tissue evidence="2">Whole animal</tissue>
    </source>
</reference>
<accession>A0A9D4RN41</accession>
<dbReference type="InterPro" id="IPR017853">
    <property type="entry name" value="GH"/>
</dbReference>
<gene>
    <name evidence="2" type="ORF">DPMN_035570</name>
</gene>
<dbReference type="InterPro" id="IPR001223">
    <property type="entry name" value="Glyco_hydro18_cat"/>
</dbReference>
<evidence type="ECO:0000313" key="2">
    <source>
        <dbReference type="EMBL" id="KAH3872355.1"/>
    </source>
</evidence>
<dbReference type="GO" id="GO:0005975">
    <property type="term" value="P:carbohydrate metabolic process"/>
    <property type="evidence" value="ECO:0007669"/>
    <property type="project" value="InterPro"/>
</dbReference>
<dbReference type="PROSITE" id="PS51910">
    <property type="entry name" value="GH18_2"/>
    <property type="match status" value="1"/>
</dbReference>
<dbReference type="Proteomes" id="UP000828390">
    <property type="component" value="Unassembled WGS sequence"/>
</dbReference>
<feature type="domain" description="GH18" evidence="1">
    <location>
        <begin position="1"/>
        <end position="50"/>
    </location>
</feature>
<dbReference type="SUPFAM" id="SSF51445">
    <property type="entry name" value="(Trans)glycosidases"/>
    <property type="match status" value="1"/>
</dbReference>
<evidence type="ECO:0000259" key="1">
    <source>
        <dbReference type="PROSITE" id="PS51910"/>
    </source>
</evidence>
<dbReference type="EMBL" id="JAIWYP010000002">
    <property type="protein sequence ID" value="KAH3872355.1"/>
    <property type="molecule type" value="Genomic_DNA"/>
</dbReference>
<sequence>MTQFNNLKKRNRGLKTIASVGGWAMGTEAFIKLVSSQDLMNQFAGNAVVT</sequence>
<name>A0A9D4RN41_DREPO</name>
<evidence type="ECO:0000313" key="3">
    <source>
        <dbReference type="Proteomes" id="UP000828390"/>
    </source>
</evidence>
<dbReference type="Gene3D" id="3.20.20.80">
    <property type="entry name" value="Glycosidases"/>
    <property type="match status" value="1"/>
</dbReference>